<reference evidence="1" key="1">
    <citation type="journal article" date="2015" name="Nature">
        <title>Complex archaea that bridge the gap between prokaryotes and eukaryotes.</title>
        <authorList>
            <person name="Spang A."/>
            <person name="Saw J.H."/>
            <person name="Jorgensen S.L."/>
            <person name="Zaremba-Niedzwiedzka K."/>
            <person name="Martijn J."/>
            <person name="Lind A.E."/>
            <person name="van Eijk R."/>
            <person name="Schleper C."/>
            <person name="Guy L."/>
            <person name="Ettema T.J."/>
        </authorList>
    </citation>
    <scope>NUCLEOTIDE SEQUENCE</scope>
</reference>
<name>A0A0F9PM22_9ZZZZ</name>
<accession>A0A0F9PM22</accession>
<proteinExistence type="predicted"/>
<evidence type="ECO:0000313" key="1">
    <source>
        <dbReference type="EMBL" id="KKN02096.1"/>
    </source>
</evidence>
<gene>
    <name evidence="1" type="ORF">LCGC14_1120990</name>
</gene>
<dbReference type="AlphaFoldDB" id="A0A0F9PM22"/>
<dbReference type="EMBL" id="LAZR01005183">
    <property type="protein sequence ID" value="KKN02096.1"/>
    <property type="molecule type" value="Genomic_DNA"/>
</dbReference>
<protein>
    <submittedName>
        <fullName evidence="1">Uncharacterized protein</fullName>
    </submittedName>
</protein>
<sequence>MSRKNPIVADRDNWQRDANRLRATNAKLLSALEECYRILSTGSYHAAPATAQARAAIEEAKK</sequence>
<organism evidence="1">
    <name type="scientific">marine sediment metagenome</name>
    <dbReference type="NCBI Taxonomy" id="412755"/>
    <lineage>
        <taxon>unclassified sequences</taxon>
        <taxon>metagenomes</taxon>
        <taxon>ecological metagenomes</taxon>
    </lineage>
</organism>
<comment type="caution">
    <text evidence="1">The sequence shown here is derived from an EMBL/GenBank/DDBJ whole genome shotgun (WGS) entry which is preliminary data.</text>
</comment>